<dbReference type="OrthoDB" id="72959at2"/>
<dbReference type="AlphaFoldDB" id="L0A1L2"/>
<evidence type="ECO:0000313" key="3">
    <source>
        <dbReference type="Proteomes" id="UP000010467"/>
    </source>
</evidence>
<dbReference type="HOGENOM" id="CLU_1640990_0_0_0"/>
<organism evidence="2 3">
    <name type="scientific">Deinococcus peraridilitoris (strain DSM 19664 / LMG 22246 / CIP 109416 / KR-200)</name>
    <dbReference type="NCBI Taxonomy" id="937777"/>
    <lineage>
        <taxon>Bacteria</taxon>
        <taxon>Thermotogati</taxon>
        <taxon>Deinococcota</taxon>
        <taxon>Deinococci</taxon>
        <taxon>Deinococcales</taxon>
        <taxon>Deinococcaceae</taxon>
        <taxon>Deinococcus</taxon>
    </lineage>
</organism>
<dbReference type="RefSeq" id="WP_015235644.1">
    <property type="nucleotide sequence ID" value="NC_019793.1"/>
</dbReference>
<dbReference type="EMBL" id="CP003382">
    <property type="protein sequence ID" value="AFZ67339.1"/>
    <property type="molecule type" value="Genomic_DNA"/>
</dbReference>
<reference evidence="3" key="1">
    <citation type="submission" date="2012-03" db="EMBL/GenBank/DDBJ databases">
        <title>Complete sequence of chromosome of Deinococcus peraridilitoris DSM 19664.</title>
        <authorList>
            <person name="Lucas S."/>
            <person name="Copeland A."/>
            <person name="Lapidus A."/>
            <person name="Glavina del Rio T."/>
            <person name="Dalin E."/>
            <person name="Tice H."/>
            <person name="Bruce D."/>
            <person name="Goodwin L."/>
            <person name="Pitluck S."/>
            <person name="Peters L."/>
            <person name="Mikhailova N."/>
            <person name="Lu M."/>
            <person name="Kyrpides N."/>
            <person name="Mavromatis K."/>
            <person name="Ivanova N."/>
            <person name="Brettin T."/>
            <person name="Detter J.C."/>
            <person name="Han C."/>
            <person name="Larimer F."/>
            <person name="Land M."/>
            <person name="Hauser L."/>
            <person name="Markowitz V."/>
            <person name="Cheng J.-F."/>
            <person name="Hugenholtz P."/>
            <person name="Woyke T."/>
            <person name="Wu D."/>
            <person name="Pukall R."/>
            <person name="Steenblock K."/>
            <person name="Brambilla E."/>
            <person name="Klenk H.-P."/>
            <person name="Eisen J.A."/>
        </authorList>
    </citation>
    <scope>NUCLEOTIDE SEQUENCE [LARGE SCALE GENOMIC DNA]</scope>
    <source>
        <strain evidence="3">DSM 19664 / LMG 22246 / CIP 109416 / KR-200</strain>
    </source>
</reference>
<evidence type="ECO:0000256" key="1">
    <source>
        <dbReference type="SAM" id="SignalP"/>
    </source>
</evidence>
<gene>
    <name evidence="2" type="ordered locus">Deipe_1823</name>
</gene>
<protein>
    <submittedName>
        <fullName evidence="2">Uncharacterized protein</fullName>
    </submittedName>
</protein>
<proteinExistence type="predicted"/>
<sequence>MRNLKVVLAALALGAATTAFAGAGPATNTVTLTNDIKDTIVVAGPVTISITELGKAFANANATLAYSTHAEDKIGVTTRKVLVKATGVPTNVTGSVAFTPTAALGDPNGVGSTQTLGAEAALVTGITQFITQDAAALTYSFTATKGFIGGDVTVTYTLADE</sequence>
<feature type="chain" id="PRO_5003939068" evidence="1">
    <location>
        <begin position="22"/>
        <end position="161"/>
    </location>
</feature>
<dbReference type="KEGG" id="dpd:Deipe_1823"/>
<keyword evidence="3" id="KW-1185">Reference proteome</keyword>
<keyword evidence="1" id="KW-0732">Signal</keyword>
<accession>L0A1L2</accession>
<evidence type="ECO:0000313" key="2">
    <source>
        <dbReference type="EMBL" id="AFZ67339.1"/>
    </source>
</evidence>
<name>L0A1L2_DEIPD</name>
<dbReference type="STRING" id="937777.Deipe_1823"/>
<dbReference type="PATRIC" id="fig|937777.3.peg.1824"/>
<feature type="signal peptide" evidence="1">
    <location>
        <begin position="1"/>
        <end position="21"/>
    </location>
</feature>
<dbReference type="Proteomes" id="UP000010467">
    <property type="component" value="Chromosome"/>
</dbReference>